<evidence type="ECO:0000313" key="3">
    <source>
        <dbReference type="EMBL" id="RDJ01006.1"/>
    </source>
</evidence>
<organism evidence="3 4">
    <name type="scientific">Rhizobium grahamii</name>
    <dbReference type="NCBI Taxonomy" id="1120045"/>
    <lineage>
        <taxon>Bacteria</taxon>
        <taxon>Pseudomonadati</taxon>
        <taxon>Pseudomonadota</taxon>
        <taxon>Alphaproteobacteria</taxon>
        <taxon>Hyphomicrobiales</taxon>
        <taxon>Rhizobiaceae</taxon>
        <taxon>Rhizobium/Agrobacterium group</taxon>
        <taxon>Rhizobium</taxon>
    </lineage>
</organism>
<keyword evidence="1" id="KW-0812">Transmembrane</keyword>
<keyword evidence="1" id="KW-1133">Transmembrane helix</keyword>
<dbReference type="OrthoDB" id="9806163at2"/>
<gene>
    <name evidence="3" type="ORF">B5K06_34280</name>
</gene>
<dbReference type="Proteomes" id="UP000254939">
    <property type="component" value="Unassembled WGS sequence"/>
</dbReference>
<name>A0A370KE78_9HYPH</name>
<comment type="caution">
    <text evidence="3">The sequence shown here is derived from an EMBL/GenBank/DDBJ whole genome shotgun (WGS) entry which is preliminary data.</text>
</comment>
<dbReference type="InterPro" id="IPR057770">
    <property type="entry name" value="YscD/Y4YQ_C"/>
</dbReference>
<feature type="domain" description="YscD/Y4YQ C-terminal" evidence="2">
    <location>
        <begin position="236"/>
        <end position="287"/>
    </location>
</feature>
<evidence type="ECO:0000256" key="1">
    <source>
        <dbReference type="SAM" id="Phobius"/>
    </source>
</evidence>
<protein>
    <recommendedName>
        <fullName evidence="2">YscD/Y4YQ C-terminal domain-containing protein</fullName>
    </recommendedName>
</protein>
<dbReference type="Gene3D" id="2.60.200.20">
    <property type="match status" value="1"/>
</dbReference>
<accession>A0A370KE78</accession>
<feature type="transmembrane region" description="Helical" evidence="1">
    <location>
        <begin position="115"/>
        <end position="135"/>
    </location>
</feature>
<reference evidence="3 4" key="1">
    <citation type="submission" date="2017-03" db="EMBL/GenBank/DDBJ databases">
        <title>Genome analysis of Rhizobial strains effectives or ineffectives for nitrogen fixation isolated from bean seeds.</title>
        <authorList>
            <person name="Peralta H."/>
            <person name="Aguilar-Vera A."/>
            <person name="Mora Y."/>
            <person name="Vargas-Lagunas C."/>
            <person name="Girard L."/>
            <person name="Mora J."/>
        </authorList>
    </citation>
    <scope>NUCLEOTIDE SEQUENCE [LARGE SCALE GENOMIC DNA]</scope>
    <source>
        <strain evidence="3 4">CCGM3</strain>
    </source>
</reference>
<proteinExistence type="predicted"/>
<dbReference type="Pfam" id="PF23893">
    <property type="entry name" value="Y4YQ_C"/>
    <property type="match status" value="1"/>
</dbReference>
<sequence length="289" mass="30977">MDDCNSLHFEVLSGLYSGLTDKAAMGTTIIGSGHDADLVFVEQGLEAHHVRISLLGASIEVEALAPGTSLEGHGIIAVGERVVAAHPVVIYAGEMSILWRVKENEQATSVDVSRLMILVLAIVLLSCIGIGIGSYDRARSLTSPVAEVVSKPTFSRPDNLTIQATAKDLQKELIREGLLNIKVGCARGVVTTEGTVTPALVSRWQKARQWFDHRSNGSLILVDGVVVKDETAPPTIAVEGVWRGALPYLLISGQKYFAGALLDDGWTVDRIESGRAMLSKNGQIAVLHY</sequence>
<evidence type="ECO:0000313" key="4">
    <source>
        <dbReference type="Proteomes" id="UP000254939"/>
    </source>
</evidence>
<dbReference type="AlphaFoldDB" id="A0A370KE78"/>
<evidence type="ECO:0000259" key="2">
    <source>
        <dbReference type="Pfam" id="PF23893"/>
    </source>
</evidence>
<dbReference type="EMBL" id="NAAC01000052">
    <property type="protein sequence ID" value="RDJ01006.1"/>
    <property type="molecule type" value="Genomic_DNA"/>
</dbReference>
<keyword evidence="1" id="KW-0472">Membrane</keyword>
<dbReference type="RefSeq" id="WP_114716157.1">
    <property type="nucleotide sequence ID" value="NZ_KZ857273.1"/>
</dbReference>